<dbReference type="RefSeq" id="WP_316965369.1">
    <property type="nucleotide sequence ID" value="NZ_JARFPK010000001.1"/>
</dbReference>
<reference evidence="2 3" key="1">
    <citation type="submission" date="2023-03" db="EMBL/GenBank/DDBJ databases">
        <title>WGS of Methanotrichaceae archaeon Mx.</title>
        <authorList>
            <person name="Sorokin D.Y."/>
            <person name="Merkel A.Y."/>
        </authorList>
    </citation>
    <scope>NUCLEOTIDE SEQUENCE [LARGE SCALE GENOMIC DNA]</scope>
    <source>
        <strain evidence="2 3">Mx</strain>
    </source>
</reference>
<dbReference type="PROSITE" id="PS50990">
    <property type="entry name" value="PEPTIDASE_C39"/>
    <property type="match status" value="1"/>
</dbReference>
<dbReference type="EMBL" id="JARFPK010000001">
    <property type="protein sequence ID" value="MDF0589607.1"/>
    <property type="molecule type" value="Genomic_DNA"/>
</dbReference>
<gene>
    <name evidence="2" type="ORF">P0O15_00220</name>
</gene>
<dbReference type="Gene3D" id="3.90.70.10">
    <property type="entry name" value="Cysteine proteinases"/>
    <property type="match status" value="1"/>
</dbReference>
<evidence type="ECO:0000259" key="1">
    <source>
        <dbReference type="PROSITE" id="PS50990"/>
    </source>
</evidence>
<proteinExistence type="predicted"/>
<dbReference type="Pfam" id="PF03412">
    <property type="entry name" value="Peptidase_C39"/>
    <property type="match status" value="1"/>
</dbReference>
<dbReference type="Proteomes" id="UP001220010">
    <property type="component" value="Unassembled WGS sequence"/>
</dbReference>
<comment type="caution">
    <text evidence="2">The sequence shown here is derived from an EMBL/GenBank/DDBJ whole genome shotgun (WGS) entry which is preliminary data.</text>
</comment>
<accession>A0ABT5X4I1</accession>
<name>A0ABT5X4I1_9EURY</name>
<protein>
    <submittedName>
        <fullName evidence="2">Cysteine peptidase family C39 domain-containing protein</fullName>
    </submittedName>
</protein>
<feature type="domain" description="Peptidase C39" evidence="1">
    <location>
        <begin position="11"/>
        <end position="152"/>
    </location>
</feature>
<evidence type="ECO:0000313" key="2">
    <source>
        <dbReference type="EMBL" id="MDF0589607.1"/>
    </source>
</evidence>
<keyword evidence="3" id="KW-1185">Reference proteome</keyword>
<organism evidence="2 3">
    <name type="scientific">Candidatus Methanocrinis natronophilus</name>
    <dbReference type="NCBI Taxonomy" id="3033396"/>
    <lineage>
        <taxon>Archaea</taxon>
        <taxon>Methanobacteriati</taxon>
        <taxon>Methanobacteriota</taxon>
        <taxon>Stenosarchaea group</taxon>
        <taxon>Methanomicrobia</taxon>
        <taxon>Methanotrichales</taxon>
        <taxon>Methanotrichaceae</taxon>
        <taxon>Methanocrinis</taxon>
    </lineage>
</organism>
<sequence length="177" mass="20553">MPVIDIDIGRQAFDFDCGAKALQLVMAYYGVDLRLDELFEKLKTDEMGTSVRRMIEVADEMGFEVLAKNMWGLEEVKGRVDEGRPVIVLLQAWAERYMTLEDWRTDYDDGHYAIVIGYTNGILIFEDPASFRRTWLPEEEFLARWHDKSPDTDEVHERFGMVLLGREPVKRTPVKMG</sequence>
<evidence type="ECO:0000313" key="3">
    <source>
        <dbReference type="Proteomes" id="UP001220010"/>
    </source>
</evidence>
<dbReference type="InterPro" id="IPR005074">
    <property type="entry name" value="Peptidase_C39"/>
</dbReference>